<dbReference type="Pfam" id="PF20903">
    <property type="entry name" value="SPL"/>
    <property type="match status" value="1"/>
</dbReference>
<name>A0ABY8MK48_9SPIO</name>
<dbReference type="PANTHER" id="PTHR37822">
    <property type="entry name" value="SPORE PHOTOPRODUCT LYASE-RELATED"/>
    <property type="match status" value="1"/>
</dbReference>
<gene>
    <name evidence="2" type="ORF">P0082_05065</name>
</gene>
<feature type="region of interest" description="Disordered" evidence="1">
    <location>
        <begin position="132"/>
        <end position="154"/>
    </location>
</feature>
<proteinExistence type="predicted"/>
<evidence type="ECO:0008006" key="4">
    <source>
        <dbReference type="Google" id="ProtNLM"/>
    </source>
</evidence>
<protein>
    <recommendedName>
        <fullName evidence="4">DNA photolyase</fullName>
    </recommendedName>
</protein>
<organism evidence="2 3">
    <name type="scientific">Candidatus Haliotispira prima</name>
    <dbReference type="NCBI Taxonomy" id="3034016"/>
    <lineage>
        <taxon>Bacteria</taxon>
        <taxon>Pseudomonadati</taxon>
        <taxon>Spirochaetota</taxon>
        <taxon>Spirochaetia</taxon>
        <taxon>Spirochaetales</taxon>
        <taxon>Spirochaetaceae</taxon>
        <taxon>Candidatus Haliotispira</taxon>
    </lineage>
</organism>
<dbReference type="Gene3D" id="3.80.30.30">
    <property type="match status" value="1"/>
</dbReference>
<dbReference type="Proteomes" id="UP001228690">
    <property type="component" value="Chromosome"/>
</dbReference>
<accession>A0ABY8MK48</accession>
<reference evidence="2 3" key="1">
    <citation type="submission" date="2023-04" db="EMBL/GenBank/DDBJ databases">
        <title>Spirochaete genome identified in red abalone sample constitutes a novel genus.</title>
        <authorList>
            <person name="Sharma S.P."/>
            <person name="Purcell C.M."/>
            <person name="Hyde J.R."/>
            <person name="Severin A.J."/>
        </authorList>
    </citation>
    <scope>NUCLEOTIDE SEQUENCE [LARGE SCALE GENOMIC DNA]</scope>
    <source>
        <strain evidence="2 3">SP-2023</strain>
    </source>
</reference>
<dbReference type="RefSeq" id="WP_326928441.1">
    <property type="nucleotide sequence ID" value="NZ_CP123443.1"/>
</dbReference>
<dbReference type="InterPro" id="IPR049539">
    <property type="entry name" value="SPL"/>
</dbReference>
<keyword evidence="3" id="KW-1185">Reference proteome</keyword>
<evidence type="ECO:0000313" key="3">
    <source>
        <dbReference type="Proteomes" id="UP001228690"/>
    </source>
</evidence>
<dbReference type="PANTHER" id="PTHR37822:SF2">
    <property type="entry name" value="SPORE PHOTOPRODUCT LYASE"/>
    <property type="match status" value="1"/>
</dbReference>
<evidence type="ECO:0000256" key="1">
    <source>
        <dbReference type="SAM" id="MobiDB-lite"/>
    </source>
</evidence>
<dbReference type="EMBL" id="CP123443">
    <property type="protein sequence ID" value="WGK70233.1"/>
    <property type="molecule type" value="Genomic_DNA"/>
</dbReference>
<evidence type="ECO:0000313" key="2">
    <source>
        <dbReference type="EMBL" id="WGK70233.1"/>
    </source>
</evidence>
<sequence>MSIESKGLIDVGTDTVRDAATETETGTVTETLAKRAGSEGKAASAAGEYGFSDEEKPVLPPWFVLYFSLRPESKRGGVGLLKLLRRFALGFRLSHSQVEQLCKMAKDLSDWREVAGLKDFLRRQLELLRLETEGAAPESSQESRQDSAGEAGGRLNPLRRKQAFAEFEAFHRAKQQLLPNFQSSAPKPKVPRYRFEVIREAEGPDRRSAPASPGADASILGACPVASLKTRCCNLLTLDAIQQCGFGCSYCAIQHFYDEKAIQVRGDFGRKLEELRLDPEKWYHIGTGQASDSLLWAEDLGVLQPLIAFAKRYPRVILELKSKSANVQGLLGQELPPNMLFTWSLNPDNLIRHEELLTAPLDARLRAARQMADAGAKVGFHLHPIVRYQGWKTEYREMGEHLTGLFRAEEVVTVSLGTLTFSKAALKTIRHKAEQTQILRFPMEEIAGKFSYPYEIKREMFRHVYQALEPWHDKVFFYLCMEDPALWPEVLGRQYSGNQEFEQDMLQSYARKMGLHRLCPEP</sequence>